<reference evidence="2" key="1">
    <citation type="journal article" date="2011" name="Appl. Environ. Microbiol.">
        <title>Common ancestry and novel genetic traits of Francisella novicida-like isolates from North America and Australia as revealed by comparative genomic analyses.</title>
        <authorList>
            <person name="Siddaramappa S."/>
            <person name="Challacombe J.F."/>
            <person name="Petersen J.M."/>
            <person name="Pillai S."/>
            <person name="Hogg G."/>
            <person name="Kuske C.R."/>
        </authorList>
    </citation>
    <scope>NUCLEOTIDE SEQUENCE [LARGE SCALE GENOMIC DNA]</scope>
    <source>
        <strain evidence="2">3523</strain>
    </source>
</reference>
<sequence>MKYSDGQVRVGTRKFSSVRSKTAISYTNWSVTTPRDDNELLIALGRDFYDYIEQAKKAIQNNENVVILEDVYTDKKTYQVCRRYAELSINDSIIGTVGKNDNVTYL</sequence>
<organism evidence="1 2">
    <name type="scientific">Francisella hispaniensis</name>
    <dbReference type="NCBI Taxonomy" id="622488"/>
    <lineage>
        <taxon>Bacteria</taxon>
        <taxon>Pseudomonadati</taxon>
        <taxon>Pseudomonadota</taxon>
        <taxon>Gammaproteobacteria</taxon>
        <taxon>Thiotrichales</taxon>
        <taxon>Francisellaceae</taxon>
        <taxon>Francisella</taxon>
    </lineage>
</organism>
<dbReference type="RefSeq" id="WP_014548295.1">
    <property type="nucleotide sequence ID" value="NC_017449.1"/>
</dbReference>
<accession>F4BFQ3</accession>
<evidence type="ECO:0000313" key="2">
    <source>
        <dbReference type="Proteomes" id="UP000008303"/>
    </source>
</evidence>
<dbReference type="EMBL" id="CP002558">
    <property type="protein sequence ID" value="AEE26297.1"/>
    <property type="molecule type" value="Genomic_DNA"/>
</dbReference>
<dbReference type="AlphaFoldDB" id="F4BFQ3"/>
<protein>
    <submittedName>
        <fullName evidence="1">Uncharacterized protein</fullName>
    </submittedName>
</protein>
<gene>
    <name evidence="1" type="ordered locus">FN3523_0994</name>
</gene>
<evidence type="ECO:0000313" key="1">
    <source>
        <dbReference type="EMBL" id="AEE26297.1"/>
    </source>
</evidence>
<dbReference type="PATRIC" id="fig|676032.3.peg.1000"/>
<dbReference type="HOGENOM" id="CLU_2219246_0_0_6"/>
<dbReference type="KEGG" id="fcn:FN3523_0994"/>
<dbReference type="Proteomes" id="UP000008303">
    <property type="component" value="Chromosome"/>
</dbReference>
<name>F4BFQ3_9GAMM</name>
<proteinExistence type="predicted"/>